<reference evidence="4 5" key="1">
    <citation type="journal article" date="2010" name="Science">
        <title>Genomic analysis of organismal complexity in the multicellular green alga Volvox carteri.</title>
        <authorList>
            <person name="Prochnik S.E."/>
            <person name="Umen J."/>
            <person name="Nedelcu A.M."/>
            <person name="Hallmann A."/>
            <person name="Miller S.M."/>
            <person name="Nishii I."/>
            <person name="Ferris P."/>
            <person name="Kuo A."/>
            <person name="Mitros T."/>
            <person name="Fritz-Laylin L.K."/>
            <person name="Hellsten U."/>
            <person name="Chapman J."/>
            <person name="Simakov O."/>
            <person name="Rensing S.A."/>
            <person name="Terry A."/>
            <person name="Pangilinan J."/>
            <person name="Kapitonov V."/>
            <person name="Jurka J."/>
            <person name="Salamov A."/>
            <person name="Shapiro H."/>
            <person name="Schmutz J."/>
            <person name="Grimwood J."/>
            <person name="Lindquist E."/>
            <person name="Lucas S."/>
            <person name="Grigoriev I.V."/>
            <person name="Schmitt R."/>
            <person name="Kirk D."/>
            <person name="Rokhsar D.S."/>
        </authorList>
    </citation>
    <scope>NUCLEOTIDE SEQUENCE [LARGE SCALE GENOMIC DNA]</scope>
    <source>
        <strain evidence="5">f. Nagariensis / Eve</strain>
    </source>
</reference>
<dbReference type="InParanoid" id="D8U5A6"/>
<dbReference type="Pfam" id="PF01764">
    <property type="entry name" value="Lipase_3"/>
    <property type="match status" value="1"/>
</dbReference>
<evidence type="ECO:0000256" key="2">
    <source>
        <dbReference type="SAM" id="MobiDB-lite"/>
    </source>
</evidence>
<dbReference type="EMBL" id="GL378359">
    <property type="protein sequence ID" value="EFJ45180.1"/>
    <property type="molecule type" value="Genomic_DNA"/>
</dbReference>
<feature type="domain" description="C2" evidence="3">
    <location>
        <begin position="62"/>
        <end position="179"/>
    </location>
</feature>
<dbReference type="CDD" id="cd00519">
    <property type="entry name" value="Lipase_3"/>
    <property type="match status" value="1"/>
</dbReference>
<evidence type="ECO:0000256" key="1">
    <source>
        <dbReference type="ARBA" id="ARBA00004430"/>
    </source>
</evidence>
<dbReference type="KEGG" id="vcn:VOLCADRAFT_94625"/>
<dbReference type="PANTHER" id="PTHR47759">
    <property type="entry name" value="OS04G0509100 PROTEIN"/>
    <property type="match status" value="1"/>
</dbReference>
<dbReference type="GeneID" id="9616583"/>
<feature type="non-terminal residue" evidence="4">
    <location>
        <position position="1"/>
    </location>
</feature>
<feature type="compositionally biased region" description="Low complexity" evidence="2">
    <location>
        <begin position="288"/>
        <end position="307"/>
    </location>
</feature>
<dbReference type="InterPro" id="IPR035892">
    <property type="entry name" value="C2_domain_sf"/>
</dbReference>
<sequence length="1517" mass="158005">LNFLRGVSKGDDAADRNSQHPYGQHQAAKFDLPLAVVLAGASFEAYLQPQETGMAFQQRNIKGPTVTFTDKAFLTETYTGVLIVQLMSATNLRAADVTGSSDPYAVLSLGESSFRSSTISTSLNPQWDEQYCMYIKDPASEVLRVRLYDEDIGKSDDDLGVAMVGLAELVDSKGVSKTFTLPLRGTGAGSGASVTLRCQLLSFADADPDQVTALTSTVTTAPSPSAMAGLQVAVGFWCSGRVAASAAISSLSGQLVTAVKEVVAPAAPAEEGEDAANPTDEVDDRDGGNTAADDSSSSSSASGGDSAPIVTLPSGEEVPNPWRVLAAMVGRAMGAESLNPVAFVENEETDTQAGPFWRVWLYRNVEAREAVVAFRGTEQVKWKDIATDLNLTPCSLNPERLDDNEGLPFTARIIKAVSGVYQQQVSGRGGGVGVVRFMVHKGFLSAYDSVRRTVFTLLDEITGAGDKGDNWRVLVTGHSLGGALATLAAYELAERRPLPPPRPPITLTPARSVQNITLYTFGAPRVGNKAFAEEFDRLVPDAWRVTNSNDIIPSVPRLMGYCHVGHAVRLDSEGQLRIGRSSAESTDVFGEGKAGMEVIQEIVSKVSEQPDMRQPQQRQQQPQAQPQAQGMRRRLVGVINTFGRAKLAPGKWLLDTGAEDHLTFTPEDVEDLTPEEAGSGASDFSIHVRMLVRTADFFLFSAGGEGGRREEQVPVVEGLPCLAARGRLPDFTPGLRSVLLALQDTTAPAGFLAKLPRLGLQQLPDLSSLTLALVNDHQLPSSSLADLAAAVPPSVTRLVLTHMLGGGGGRATTDGAPPLAGTSTAAVAFRQQLDYGALRHLLLLCPQVREVRLEGGCWVRSGADLQALAALTSPRPADGGSSGAGCGGVSGGGGGVVISSIRGMYLDTADGCLKLPMVLGSLWGLVGLDVQLVATAVRQAPVAAADADADAGGVGGLLADAAAALNLAHLGLASEQLLRGLAMPALAGLTRLVVREFQGSATALLGALAGLPLLAHLGLSGMDDAPYIIDVHLELLACLPSLRHLSVDRLDIAQQRGPRHALQPPPQLQQQQQHHHHHQLSGPYGAIRGSEAYPAWGPAGGAGAGGGSSSSSGASSAILPGLTGLDVALVVHSVTRLPHAFPSVKDLTLRWLWEQTMRKLAGWTSLTRLSLANLDCCLDWGLMRTLTGLTELQLCRGSSYEQLAELLYLLRAIPGLQVLRLSNWHSMNFSGPDRMAVGLTRGRGAVAAGGAAAGADGRGEGTSGGPLTGPSCSSSGEVGAGGGADAGGAMEGWCGGGEGSRAAAEPHRGYGQGEANTALAIATASALEGDQQQQQQQASTSTSSVPFSHCTSRSPPVTSTTTVAAAAAGSGSGGGLGGGGSVSAAVAAAFAAMDPDLYRAWGRIRAAADATAAASAAMALLRALPRLRILELSDCGYPLLRCFSSRALLEDGGPLTGLRELQLSQLMDVVGSDVEEAVAALPGLRRLAVRGCWPVDGEALLQLETLRSAGVDVTWRR</sequence>
<feature type="compositionally biased region" description="Acidic residues" evidence="2">
    <location>
        <begin position="270"/>
        <end position="284"/>
    </location>
</feature>
<keyword evidence="5" id="KW-1185">Reference proteome</keyword>
<feature type="compositionally biased region" description="Low complexity" evidence="2">
    <location>
        <begin position="612"/>
        <end position="630"/>
    </location>
</feature>
<evidence type="ECO:0000313" key="4">
    <source>
        <dbReference type="EMBL" id="EFJ45180.1"/>
    </source>
</evidence>
<feature type="region of interest" description="Disordered" evidence="2">
    <location>
        <begin position="1250"/>
        <end position="1284"/>
    </location>
</feature>
<feature type="compositionally biased region" description="Polar residues" evidence="2">
    <location>
        <begin position="1338"/>
        <end position="1356"/>
    </location>
</feature>
<dbReference type="Gene3D" id="2.60.40.150">
    <property type="entry name" value="C2 domain"/>
    <property type="match status" value="1"/>
</dbReference>
<dbReference type="SMART" id="SM00239">
    <property type="entry name" value="C2"/>
    <property type="match status" value="1"/>
</dbReference>
<dbReference type="Proteomes" id="UP000001058">
    <property type="component" value="Unassembled WGS sequence"/>
</dbReference>
<dbReference type="GO" id="GO:0006629">
    <property type="term" value="P:lipid metabolic process"/>
    <property type="evidence" value="ECO:0007669"/>
    <property type="project" value="InterPro"/>
</dbReference>
<evidence type="ECO:0000313" key="5">
    <source>
        <dbReference type="Proteomes" id="UP000001058"/>
    </source>
</evidence>
<gene>
    <name evidence="4" type="ORF">VOLCADRAFT_94625</name>
</gene>
<dbReference type="InterPro" id="IPR032675">
    <property type="entry name" value="LRR_dom_sf"/>
</dbReference>
<organism evidence="5">
    <name type="scientific">Volvox carteri f. nagariensis</name>
    <dbReference type="NCBI Taxonomy" id="3068"/>
    <lineage>
        <taxon>Eukaryota</taxon>
        <taxon>Viridiplantae</taxon>
        <taxon>Chlorophyta</taxon>
        <taxon>core chlorophytes</taxon>
        <taxon>Chlorophyceae</taxon>
        <taxon>CS clade</taxon>
        <taxon>Chlamydomonadales</taxon>
        <taxon>Volvocaceae</taxon>
        <taxon>Volvox</taxon>
    </lineage>
</organism>
<dbReference type="Gene3D" id="3.40.50.1820">
    <property type="entry name" value="alpha/beta hydrolase"/>
    <property type="match status" value="1"/>
</dbReference>
<evidence type="ECO:0000259" key="3">
    <source>
        <dbReference type="PROSITE" id="PS50004"/>
    </source>
</evidence>
<feature type="region of interest" description="Disordered" evidence="2">
    <location>
        <begin position="1326"/>
        <end position="1358"/>
    </location>
</feature>
<name>D8U5A6_VOLCA</name>
<dbReference type="SUPFAM" id="SSF53474">
    <property type="entry name" value="alpha/beta-Hydrolases"/>
    <property type="match status" value="1"/>
</dbReference>
<dbReference type="SUPFAM" id="SSF49562">
    <property type="entry name" value="C2 domain (Calcium/lipid-binding domain, CaLB)"/>
    <property type="match status" value="1"/>
</dbReference>
<dbReference type="GO" id="GO:0005930">
    <property type="term" value="C:axoneme"/>
    <property type="evidence" value="ECO:0007669"/>
    <property type="project" value="UniProtKB-SubCell"/>
</dbReference>
<dbReference type="RefSeq" id="XP_002953856.1">
    <property type="nucleotide sequence ID" value="XM_002953810.1"/>
</dbReference>
<proteinExistence type="predicted"/>
<dbReference type="Gene3D" id="3.80.10.10">
    <property type="entry name" value="Ribonuclease Inhibitor"/>
    <property type="match status" value="1"/>
</dbReference>
<dbReference type="eggNOG" id="KOG1012">
    <property type="taxonomic scope" value="Eukaryota"/>
</dbReference>
<comment type="subcellular location">
    <subcellularLocation>
        <location evidence="1">Cytoplasm</location>
        <location evidence="1">Cytoskeleton</location>
        <location evidence="1">Cilium axoneme</location>
    </subcellularLocation>
</comment>
<feature type="region of interest" description="Disordered" evidence="2">
    <location>
        <begin position="607"/>
        <end position="630"/>
    </location>
</feature>
<dbReference type="CDD" id="cd00030">
    <property type="entry name" value="C2"/>
    <property type="match status" value="1"/>
</dbReference>
<dbReference type="Pfam" id="PF00168">
    <property type="entry name" value="C2"/>
    <property type="match status" value="1"/>
</dbReference>
<feature type="region of interest" description="Disordered" evidence="2">
    <location>
        <begin position="1"/>
        <end position="22"/>
    </location>
</feature>
<dbReference type="PANTHER" id="PTHR47759:SF2">
    <property type="entry name" value="TRIGLYCERIDE LIPASE"/>
    <property type="match status" value="1"/>
</dbReference>
<dbReference type="SUPFAM" id="SSF52047">
    <property type="entry name" value="RNI-like"/>
    <property type="match status" value="1"/>
</dbReference>
<accession>D8U5A6</accession>
<dbReference type="InterPro" id="IPR002921">
    <property type="entry name" value="Fungal_lipase-type"/>
</dbReference>
<feature type="compositionally biased region" description="Low complexity" evidence="2">
    <location>
        <begin position="1326"/>
        <end position="1337"/>
    </location>
</feature>
<dbReference type="InterPro" id="IPR000008">
    <property type="entry name" value="C2_dom"/>
</dbReference>
<dbReference type="PROSITE" id="PS50004">
    <property type="entry name" value="C2"/>
    <property type="match status" value="1"/>
</dbReference>
<protein>
    <recommendedName>
        <fullName evidence="3">C2 domain-containing protein</fullName>
    </recommendedName>
</protein>
<dbReference type="OrthoDB" id="430884at2759"/>
<dbReference type="InterPro" id="IPR029058">
    <property type="entry name" value="AB_hydrolase_fold"/>
</dbReference>
<feature type="region of interest" description="Disordered" evidence="2">
    <location>
        <begin position="1057"/>
        <end position="1081"/>
    </location>
</feature>
<feature type="region of interest" description="Disordered" evidence="2">
    <location>
        <begin position="267"/>
        <end position="315"/>
    </location>
</feature>
<feature type="compositionally biased region" description="Basic and acidic residues" evidence="2">
    <location>
        <begin position="8"/>
        <end position="18"/>
    </location>
</feature>
<dbReference type="eggNOG" id="KOG4569">
    <property type="taxonomic scope" value="Eukaryota"/>
</dbReference>